<dbReference type="EMBL" id="LR796785">
    <property type="protein sequence ID" value="CAB4166227.1"/>
    <property type="molecule type" value="Genomic_DNA"/>
</dbReference>
<dbReference type="InterPro" id="IPR021739">
    <property type="entry name" value="SaV-like"/>
</dbReference>
<dbReference type="Pfam" id="PF11753">
    <property type="entry name" value="DUF3310"/>
    <property type="match status" value="1"/>
</dbReference>
<accession>A0A6J5P4X3</accession>
<reference evidence="1" key="1">
    <citation type="submission" date="2020-04" db="EMBL/GenBank/DDBJ databases">
        <authorList>
            <person name="Chiriac C."/>
            <person name="Salcher M."/>
            <person name="Ghai R."/>
            <person name="Kavagutti S V."/>
        </authorList>
    </citation>
    <scope>NUCLEOTIDE SEQUENCE</scope>
</reference>
<organism evidence="1">
    <name type="scientific">uncultured Caudovirales phage</name>
    <dbReference type="NCBI Taxonomy" id="2100421"/>
    <lineage>
        <taxon>Viruses</taxon>
        <taxon>Duplodnaviria</taxon>
        <taxon>Heunggongvirae</taxon>
        <taxon>Uroviricota</taxon>
        <taxon>Caudoviricetes</taxon>
        <taxon>Peduoviridae</taxon>
        <taxon>Maltschvirus</taxon>
        <taxon>Maltschvirus maltsch</taxon>
    </lineage>
</organism>
<name>A0A6J5P4X3_9CAUD</name>
<proteinExistence type="predicted"/>
<gene>
    <name evidence="1" type="ORF">UFOVP840_20</name>
</gene>
<sequence length="73" mass="8037">MSDNINPDHYKAGGVETIDYLRAKLSPEEFLGFCKGNVIKYASRALLKGGAEDYAKAAWYASWLAGEDPRAKP</sequence>
<protein>
    <submittedName>
        <fullName evidence="1">SaV-like</fullName>
    </submittedName>
</protein>
<evidence type="ECO:0000313" key="1">
    <source>
        <dbReference type="EMBL" id="CAB4166227.1"/>
    </source>
</evidence>